<evidence type="ECO:0000313" key="3">
    <source>
        <dbReference type="Proteomes" id="UP000241964"/>
    </source>
</evidence>
<dbReference type="Gene3D" id="3.40.50.1010">
    <property type="entry name" value="5'-nuclease"/>
    <property type="match status" value="1"/>
</dbReference>
<dbReference type="AlphaFoldDB" id="A0A2P8FWN0"/>
<protein>
    <submittedName>
        <fullName evidence="2">Putative nucleic acid-binding protein</fullName>
    </submittedName>
</protein>
<name>A0A2P8FWN0_9BACT</name>
<proteinExistence type="predicted"/>
<evidence type="ECO:0000313" key="2">
    <source>
        <dbReference type="EMBL" id="PSL26127.1"/>
    </source>
</evidence>
<dbReference type="EMBL" id="PYAS01000010">
    <property type="protein sequence ID" value="PSL26127.1"/>
    <property type="molecule type" value="Genomic_DNA"/>
</dbReference>
<dbReference type="Pfam" id="PF01850">
    <property type="entry name" value="PIN"/>
    <property type="match status" value="1"/>
</dbReference>
<evidence type="ECO:0000259" key="1">
    <source>
        <dbReference type="Pfam" id="PF01850"/>
    </source>
</evidence>
<dbReference type="Proteomes" id="UP000241964">
    <property type="component" value="Unassembled WGS sequence"/>
</dbReference>
<accession>A0A2P8FWN0</accession>
<keyword evidence="3" id="KW-1185">Reference proteome</keyword>
<comment type="caution">
    <text evidence="2">The sequence shown here is derived from an EMBL/GenBank/DDBJ whole genome shotgun (WGS) entry which is preliminary data.</text>
</comment>
<organism evidence="2 3">
    <name type="scientific">Dyadobacter jiangsuensis</name>
    <dbReference type="NCBI Taxonomy" id="1591085"/>
    <lineage>
        <taxon>Bacteria</taxon>
        <taxon>Pseudomonadati</taxon>
        <taxon>Bacteroidota</taxon>
        <taxon>Cytophagia</taxon>
        <taxon>Cytophagales</taxon>
        <taxon>Spirosomataceae</taxon>
        <taxon>Dyadobacter</taxon>
    </lineage>
</organism>
<dbReference type="RefSeq" id="WP_106597298.1">
    <property type="nucleotide sequence ID" value="NZ_PYAS01000010.1"/>
</dbReference>
<feature type="domain" description="PIN" evidence="1">
    <location>
        <begin position="3"/>
        <end position="123"/>
    </location>
</feature>
<dbReference type="InterPro" id="IPR029060">
    <property type="entry name" value="PIN-like_dom_sf"/>
</dbReference>
<dbReference type="SUPFAM" id="SSF88723">
    <property type="entry name" value="PIN domain-like"/>
    <property type="match status" value="1"/>
</dbReference>
<dbReference type="OrthoDB" id="952635at2"/>
<reference evidence="2 3" key="1">
    <citation type="submission" date="2018-03" db="EMBL/GenBank/DDBJ databases">
        <title>Genomic Encyclopedia of Archaeal and Bacterial Type Strains, Phase II (KMG-II): from individual species to whole genera.</title>
        <authorList>
            <person name="Goeker M."/>
        </authorList>
    </citation>
    <scope>NUCLEOTIDE SEQUENCE [LARGE SCALE GENOMIC DNA]</scope>
    <source>
        <strain evidence="2 3">DSM 29057</strain>
    </source>
</reference>
<sequence>MRYLDTDVFVNFLIQQNLDKHDLAGRIFEKASEEGSIFVSFLVLQELSFVLGKLNMPAPEVRANVNALALLKPYAYQQGEYYRAVYLAERVGFQHFNDCLHTAIAERNCDELVTFNKSDFSRIKSYTDLRITLL</sequence>
<gene>
    <name evidence="2" type="ORF">CLV60_110106</name>
</gene>
<dbReference type="InterPro" id="IPR002716">
    <property type="entry name" value="PIN_dom"/>
</dbReference>